<dbReference type="Pfam" id="PF01734">
    <property type="entry name" value="Patatin"/>
    <property type="match status" value="1"/>
</dbReference>
<dbReference type="RefSeq" id="WP_085123291.1">
    <property type="nucleotide sequence ID" value="NZ_FWZX01000010.1"/>
</dbReference>
<dbReference type="PROSITE" id="PS51635">
    <property type="entry name" value="PNPLA"/>
    <property type="match status" value="1"/>
</dbReference>
<feature type="short sequence motif" description="GXSXG" evidence="4">
    <location>
        <begin position="62"/>
        <end position="66"/>
    </location>
</feature>
<dbReference type="Proteomes" id="UP000192917">
    <property type="component" value="Unassembled WGS sequence"/>
</dbReference>
<keyword evidence="1 4" id="KW-0378">Hydrolase</keyword>
<gene>
    <name evidence="6" type="ORF">SAMN05428998_11067</name>
</gene>
<feature type="active site" description="Nucleophile" evidence="4">
    <location>
        <position position="64"/>
    </location>
</feature>
<evidence type="ECO:0000256" key="4">
    <source>
        <dbReference type="PROSITE-ProRule" id="PRU01161"/>
    </source>
</evidence>
<dbReference type="InterPro" id="IPR050301">
    <property type="entry name" value="NTE"/>
</dbReference>
<proteinExistence type="predicted"/>
<dbReference type="STRING" id="560819.SAMN05428998_11067"/>
<feature type="active site" description="Proton acceptor" evidence="4">
    <location>
        <position position="186"/>
    </location>
</feature>
<evidence type="ECO:0000256" key="2">
    <source>
        <dbReference type="ARBA" id="ARBA00022963"/>
    </source>
</evidence>
<name>A0A1Y6BVE4_9PROT</name>
<dbReference type="PANTHER" id="PTHR14226">
    <property type="entry name" value="NEUROPATHY TARGET ESTERASE/SWISS CHEESE D.MELANOGASTER"/>
    <property type="match status" value="1"/>
</dbReference>
<dbReference type="GO" id="GO:0016787">
    <property type="term" value="F:hydrolase activity"/>
    <property type="evidence" value="ECO:0007669"/>
    <property type="project" value="UniProtKB-UniRule"/>
</dbReference>
<keyword evidence="3 4" id="KW-0443">Lipid metabolism</keyword>
<keyword evidence="7" id="KW-1185">Reference proteome</keyword>
<feature type="domain" description="PNPLA" evidence="5">
    <location>
        <begin position="29"/>
        <end position="199"/>
    </location>
</feature>
<protein>
    <submittedName>
        <fullName evidence="6">Predicted phospholipase, patatin/cPLA2 family</fullName>
    </submittedName>
</protein>
<evidence type="ECO:0000256" key="1">
    <source>
        <dbReference type="ARBA" id="ARBA00022801"/>
    </source>
</evidence>
<dbReference type="SUPFAM" id="SSF52151">
    <property type="entry name" value="FabD/lysophospholipase-like"/>
    <property type="match status" value="1"/>
</dbReference>
<sequence length="320" mass="35246">MSRRLLEILRARRAAGGGPPFDDPHLVALVAEGGAMRGVIAGGMVTALEEAGFADCFDLMVGTSAGACALAYLRAGQARLGTSIYFEDINNRSFIDTRRPLRGRAIVDIDFLVDRVFREVKPLDHRRLASPGPRLLAVATDVDRGEGVALEGFENRERAYEVLRATTRMPLLAAGPVEIDGRRYIDGSAADRIPIAYAQRLGATHVLVILTRSPNSRSVTQPSAIRNYLKSNLFAALYHRNLRTLTRHEANNYSRIYQILTDYDGYEIGGVRCRAVSPAGNFREISRIETNEEVLRGAAQHGQDRMNDFLMGTNEGSQDV</sequence>
<keyword evidence="2 4" id="KW-0442">Lipid degradation</keyword>
<comment type="caution">
    <text evidence="4">Lacks conserved residue(s) required for the propagation of feature annotation.</text>
</comment>
<dbReference type="EMBL" id="FWZX01000010">
    <property type="protein sequence ID" value="SMF29812.1"/>
    <property type="molecule type" value="Genomic_DNA"/>
</dbReference>
<dbReference type="Gene3D" id="3.40.1090.10">
    <property type="entry name" value="Cytosolic phospholipase A2 catalytic domain"/>
    <property type="match status" value="1"/>
</dbReference>
<dbReference type="InterPro" id="IPR002641">
    <property type="entry name" value="PNPLA_dom"/>
</dbReference>
<organism evidence="6 7">
    <name type="scientific">Tistlia consotensis USBA 355</name>
    <dbReference type="NCBI Taxonomy" id="560819"/>
    <lineage>
        <taxon>Bacteria</taxon>
        <taxon>Pseudomonadati</taxon>
        <taxon>Pseudomonadota</taxon>
        <taxon>Alphaproteobacteria</taxon>
        <taxon>Rhodospirillales</taxon>
        <taxon>Rhodovibrionaceae</taxon>
        <taxon>Tistlia</taxon>
    </lineage>
</organism>
<accession>A0A1Y6BVE4</accession>
<evidence type="ECO:0000259" key="5">
    <source>
        <dbReference type="PROSITE" id="PS51635"/>
    </source>
</evidence>
<reference evidence="6 7" key="1">
    <citation type="submission" date="2017-04" db="EMBL/GenBank/DDBJ databases">
        <authorList>
            <person name="Afonso C.L."/>
            <person name="Miller P.J."/>
            <person name="Scott M.A."/>
            <person name="Spackman E."/>
            <person name="Goraichik I."/>
            <person name="Dimitrov K.M."/>
            <person name="Suarez D.L."/>
            <person name="Swayne D.E."/>
        </authorList>
    </citation>
    <scope>NUCLEOTIDE SEQUENCE [LARGE SCALE GENOMIC DNA]</scope>
    <source>
        <strain evidence="6 7">USBA 355</strain>
    </source>
</reference>
<dbReference type="GO" id="GO:0016042">
    <property type="term" value="P:lipid catabolic process"/>
    <property type="evidence" value="ECO:0007669"/>
    <property type="project" value="UniProtKB-UniRule"/>
</dbReference>
<evidence type="ECO:0000256" key="3">
    <source>
        <dbReference type="ARBA" id="ARBA00023098"/>
    </source>
</evidence>
<evidence type="ECO:0000313" key="6">
    <source>
        <dbReference type="EMBL" id="SMF29812.1"/>
    </source>
</evidence>
<dbReference type="InterPro" id="IPR016035">
    <property type="entry name" value="Acyl_Trfase/lysoPLipase"/>
</dbReference>
<dbReference type="PANTHER" id="PTHR14226:SF29">
    <property type="entry name" value="NEUROPATHY TARGET ESTERASE SWS"/>
    <property type="match status" value="1"/>
</dbReference>
<evidence type="ECO:0000313" key="7">
    <source>
        <dbReference type="Proteomes" id="UP000192917"/>
    </source>
</evidence>
<dbReference type="AlphaFoldDB" id="A0A1Y6BVE4"/>